<organism evidence="2 3">
    <name type="scientific">Roseovarius indicus</name>
    <dbReference type="NCBI Taxonomy" id="540747"/>
    <lineage>
        <taxon>Bacteria</taxon>
        <taxon>Pseudomonadati</taxon>
        <taxon>Pseudomonadota</taxon>
        <taxon>Alphaproteobacteria</taxon>
        <taxon>Rhodobacterales</taxon>
        <taxon>Roseobacteraceae</taxon>
        <taxon>Roseovarius</taxon>
    </lineage>
</organism>
<accession>A0A5P3ABN5</accession>
<dbReference type="EMBL" id="CP031598">
    <property type="protein sequence ID" value="QEW26194.1"/>
    <property type="molecule type" value="Genomic_DNA"/>
</dbReference>
<dbReference type="InterPro" id="IPR058548">
    <property type="entry name" value="MlaB-like_STAS"/>
</dbReference>
<dbReference type="RefSeq" id="WP_064260618.1">
    <property type="nucleotide sequence ID" value="NZ_CAXRJZ010000014.1"/>
</dbReference>
<dbReference type="KEGG" id="rid:RIdsm_01991"/>
<feature type="domain" description="MlaB-like STAS" evidence="1">
    <location>
        <begin position="7"/>
        <end position="81"/>
    </location>
</feature>
<name>A0A5P3ABN5_9RHOB</name>
<protein>
    <recommendedName>
        <fullName evidence="1">MlaB-like STAS domain-containing protein</fullName>
    </recommendedName>
</protein>
<dbReference type="InterPro" id="IPR036513">
    <property type="entry name" value="STAS_dom_sf"/>
</dbReference>
<evidence type="ECO:0000259" key="1">
    <source>
        <dbReference type="Pfam" id="PF13466"/>
    </source>
</evidence>
<evidence type="ECO:0000313" key="2">
    <source>
        <dbReference type="EMBL" id="QEW26194.1"/>
    </source>
</evidence>
<dbReference type="SUPFAM" id="SSF52091">
    <property type="entry name" value="SpoIIaa-like"/>
    <property type="match status" value="1"/>
</dbReference>
<proteinExistence type="predicted"/>
<dbReference type="Pfam" id="PF13466">
    <property type="entry name" value="STAS_2"/>
    <property type="match status" value="1"/>
</dbReference>
<sequence>MDDKLLLPARFDSAAAQTVTENLMVRRGRPLTVGAGQVAFAGALGLQVLIAARRQWAQSDIAFEVSEPSDALLDACRALGIAGSEIGISPDPEVAA</sequence>
<reference evidence="2 3" key="1">
    <citation type="submission" date="2018-08" db="EMBL/GenBank/DDBJ databases">
        <title>Genetic Globetrotter - A new plasmid hitch-hiking vast phylogenetic and geographic distances.</title>
        <authorList>
            <person name="Vollmers J."/>
            <person name="Petersen J."/>
        </authorList>
    </citation>
    <scope>NUCLEOTIDE SEQUENCE [LARGE SCALE GENOMIC DNA]</scope>
    <source>
        <strain evidence="2 3">DSM 26383</strain>
    </source>
</reference>
<evidence type="ECO:0000313" key="3">
    <source>
        <dbReference type="Proteomes" id="UP000325785"/>
    </source>
</evidence>
<dbReference type="AlphaFoldDB" id="A0A5P3ABN5"/>
<dbReference type="Gene3D" id="3.30.750.24">
    <property type="entry name" value="STAS domain"/>
    <property type="match status" value="1"/>
</dbReference>
<dbReference type="OrthoDB" id="7280289at2"/>
<gene>
    <name evidence="2" type="ORF">RIdsm_01991</name>
</gene>
<dbReference type="Proteomes" id="UP000325785">
    <property type="component" value="Chromosome"/>
</dbReference>